<dbReference type="SUPFAM" id="SSF158472">
    <property type="entry name" value="HAMP domain-like"/>
    <property type="match status" value="1"/>
</dbReference>
<keyword evidence="5" id="KW-1133">Transmembrane helix</keyword>
<proteinExistence type="inferred from homology"/>
<dbReference type="EMBL" id="QBKN01000005">
    <property type="protein sequence ID" value="PTX50324.1"/>
    <property type="molecule type" value="Genomic_DNA"/>
</dbReference>
<name>A0A2T6B2P3_9RHOB</name>
<evidence type="ECO:0000256" key="3">
    <source>
        <dbReference type="ARBA" id="ARBA00029447"/>
    </source>
</evidence>
<dbReference type="InterPro" id="IPR051310">
    <property type="entry name" value="MCP_chemotaxis"/>
</dbReference>
<dbReference type="Gene3D" id="1.10.287.950">
    <property type="entry name" value="Methyl-accepting chemotaxis protein"/>
    <property type="match status" value="1"/>
</dbReference>
<dbReference type="CDD" id="cd11386">
    <property type="entry name" value="MCP_signal"/>
    <property type="match status" value="1"/>
</dbReference>
<dbReference type="RefSeq" id="WP_107975223.1">
    <property type="nucleotide sequence ID" value="NZ_BMEZ01000005.1"/>
</dbReference>
<dbReference type="GO" id="GO:0007165">
    <property type="term" value="P:signal transduction"/>
    <property type="evidence" value="ECO:0007669"/>
    <property type="project" value="UniProtKB-KW"/>
</dbReference>
<gene>
    <name evidence="8" type="ORF">C8N44_105184</name>
</gene>
<sequence length="575" mass="60230">MAIPRMKPGAGGALRTVFVKCAALVALNTIIVAVVLAFQSERLNMQLARQSVVDLAERTVEAKAMTLVQPLRFNVLPQIEAVAEEAIASTGAAGRASVVLNREAEIVAAPGEPTLSQGELAAMAREALETGAAVRGGAGLLVARPVVTDDGTAVGAVAIGLSDEAAQAAIADDRMMIRLVAGAVMLCMLAFTLYCLRRMLMLPMRGLSRSIRTVADGDYETAVPMQDRSDEVGAIARNLGQLVEALAQGRESERLRGEQHAAQAEVVHHLSQGLDALAEGVLTHKLHQEFPEDYETLRRNYNRALDSLRAAIAAVKEGAESIHSGADEIGRASDDLARRTETQAATLEESAAALDQLLNMVKEAADGAKEVDMSVGSASELARRNGTVMSQAVTAMSKIEDSAEQIGQIISVIDDIAFQTNLLALNAGVEAARAGASGKGFAVVASEVRALAQRSSDAAQQIKGLVGTSTAHIKDGAQLVQRAGEALHEVVSSVEDISRHVSQIAASAGEQAQGLNEINVGVTNLDRVTQQNAAMVEEATAAAQMLRTDAGNMIRLMGKFDVAERTAGEGAARAA</sequence>
<keyword evidence="9" id="KW-1185">Reference proteome</keyword>
<dbReference type="InterPro" id="IPR004089">
    <property type="entry name" value="MCPsignal_dom"/>
</dbReference>
<dbReference type="Proteomes" id="UP000244069">
    <property type="component" value="Unassembled WGS sequence"/>
</dbReference>
<dbReference type="SUPFAM" id="SSF58104">
    <property type="entry name" value="Methyl-accepting chemotaxis protein (MCP) signaling domain"/>
    <property type="match status" value="1"/>
</dbReference>
<dbReference type="Pfam" id="PF00015">
    <property type="entry name" value="MCPsignal"/>
    <property type="match status" value="1"/>
</dbReference>
<evidence type="ECO:0000256" key="5">
    <source>
        <dbReference type="SAM" id="Phobius"/>
    </source>
</evidence>
<dbReference type="InterPro" id="IPR003660">
    <property type="entry name" value="HAMP_dom"/>
</dbReference>
<dbReference type="PROSITE" id="PS50885">
    <property type="entry name" value="HAMP"/>
    <property type="match status" value="2"/>
</dbReference>
<feature type="transmembrane region" description="Helical" evidence="5">
    <location>
        <begin position="175"/>
        <end position="196"/>
    </location>
</feature>
<evidence type="ECO:0000256" key="1">
    <source>
        <dbReference type="ARBA" id="ARBA00004370"/>
    </source>
</evidence>
<dbReference type="GO" id="GO:0016020">
    <property type="term" value="C:membrane"/>
    <property type="evidence" value="ECO:0007669"/>
    <property type="project" value="UniProtKB-SubCell"/>
</dbReference>
<organism evidence="8 9">
    <name type="scientific">Allosediminivita pacifica</name>
    <dbReference type="NCBI Taxonomy" id="1267769"/>
    <lineage>
        <taxon>Bacteria</taxon>
        <taxon>Pseudomonadati</taxon>
        <taxon>Pseudomonadota</taxon>
        <taxon>Alphaproteobacteria</taxon>
        <taxon>Rhodobacterales</taxon>
        <taxon>Paracoccaceae</taxon>
        <taxon>Allosediminivita</taxon>
    </lineage>
</organism>
<evidence type="ECO:0000259" key="6">
    <source>
        <dbReference type="PROSITE" id="PS50111"/>
    </source>
</evidence>
<dbReference type="InterPro" id="IPR004090">
    <property type="entry name" value="Chemotax_Me-accpt_rcpt"/>
</dbReference>
<dbReference type="AlphaFoldDB" id="A0A2T6B2P3"/>
<comment type="caution">
    <text evidence="8">The sequence shown here is derived from an EMBL/GenBank/DDBJ whole genome shotgun (WGS) entry which is preliminary data.</text>
</comment>
<evidence type="ECO:0000256" key="4">
    <source>
        <dbReference type="PROSITE-ProRule" id="PRU00284"/>
    </source>
</evidence>
<keyword evidence="5" id="KW-0472">Membrane</keyword>
<dbReference type="PANTHER" id="PTHR43531:SF11">
    <property type="entry name" value="METHYL-ACCEPTING CHEMOTAXIS PROTEIN 3"/>
    <property type="match status" value="1"/>
</dbReference>
<feature type="transmembrane region" description="Helical" evidence="5">
    <location>
        <begin position="12"/>
        <end position="38"/>
    </location>
</feature>
<feature type="domain" description="HAMP" evidence="7">
    <location>
        <begin position="261"/>
        <end position="313"/>
    </location>
</feature>
<feature type="domain" description="HAMP" evidence="7">
    <location>
        <begin position="198"/>
        <end position="251"/>
    </location>
</feature>
<keyword evidence="2" id="KW-0145">Chemotaxis</keyword>
<evidence type="ECO:0000313" key="8">
    <source>
        <dbReference type="EMBL" id="PTX50324.1"/>
    </source>
</evidence>
<protein>
    <submittedName>
        <fullName evidence="8">Methyl-accepting chemotaxis protein</fullName>
    </submittedName>
</protein>
<comment type="similarity">
    <text evidence="3">Belongs to the methyl-accepting chemotaxis (MCP) protein family.</text>
</comment>
<dbReference type="GO" id="GO:0006935">
    <property type="term" value="P:chemotaxis"/>
    <property type="evidence" value="ECO:0007669"/>
    <property type="project" value="UniProtKB-KW"/>
</dbReference>
<dbReference type="SMART" id="SM00283">
    <property type="entry name" value="MA"/>
    <property type="match status" value="1"/>
</dbReference>
<keyword evidence="4" id="KW-0807">Transducer</keyword>
<dbReference type="CDD" id="cd06225">
    <property type="entry name" value="HAMP"/>
    <property type="match status" value="1"/>
</dbReference>
<dbReference type="OrthoDB" id="8482111at2"/>
<dbReference type="Gene3D" id="6.10.340.10">
    <property type="match status" value="1"/>
</dbReference>
<comment type="subcellular location">
    <subcellularLocation>
        <location evidence="1">Membrane</location>
    </subcellularLocation>
</comment>
<dbReference type="Pfam" id="PF00672">
    <property type="entry name" value="HAMP"/>
    <property type="match status" value="1"/>
</dbReference>
<feature type="domain" description="Methyl-accepting transducer" evidence="6">
    <location>
        <begin position="318"/>
        <end position="547"/>
    </location>
</feature>
<dbReference type="PROSITE" id="PS50111">
    <property type="entry name" value="CHEMOTAXIS_TRANSDUC_2"/>
    <property type="match status" value="1"/>
</dbReference>
<dbReference type="SMART" id="SM00304">
    <property type="entry name" value="HAMP"/>
    <property type="match status" value="2"/>
</dbReference>
<accession>A0A2T6B2P3</accession>
<evidence type="ECO:0000313" key="9">
    <source>
        <dbReference type="Proteomes" id="UP000244069"/>
    </source>
</evidence>
<dbReference type="GO" id="GO:0004888">
    <property type="term" value="F:transmembrane signaling receptor activity"/>
    <property type="evidence" value="ECO:0007669"/>
    <property type="project" value="InterPro"/>
</dbReference>
<evidence type="ECO:0000256" key="2">
    <source>
        <dbReference type="ARBA" id="ARBA00022500"/>
    </source>
</evidence>
<evidence type="ECO:0000259" key="7">
    <source>
        <dbReference type="PROSITE" id="PS50885"/>
    </source>
</evidence>
<dbReference type="PANTHER" id="PTHR43531">
    <property type="entry name" value="PROTEIN ICFG"/>
    <property type="match status" value="1"/>
</dbReference>
<dbReference type="FunFam" id="1.10.287.950:FF:000001">
    <property type="entry name" value="Methyl-accepting chemotaxis sensory transducer"/>
    <property type="match status" value="1"/>
</dbReference>
<dbReference type="PRINTS" id="PR00260">
    <property type="entry name" value="CHEMTRNSDUCR"/>
</dbReference>
<keyword evidence="5" id="KW-0812">Transmembrane</keyword>
<reference evidence="8 9" key="1">
    <citation type="submission" date="2018-04" db="EMBL/GenBank/DDBJ databases">
        <title>Genomic Encyclopedia of Archaeal and Bacterial Type Strains, Phase II (KMG-II): from individual species to whole genera.</title>
        <authorList>
            <person name="Goeker M."/>
        </authorList>
    </citation>
    <scope>NUCLEOTIDE SEQUENCE [LARGE SCALE GENOMIC DNA]</scope>
    <source>
        <strain evidence="8 9">DSM 29329</strain>
    </source>
</reference>